<evidence type="ECO:0000256" key="3">
    <source>
        <dbReference type="ARBA" id="ARBA00023163"/>
    </source>
</evidence>
<dbReference type="EMBL" id="DWWD01000036">
    <property type="protein sequence ID" value="HJC50683.1"/>
    <property type="molecule type" value="Genomic_DNA"/>
</dbReference>
<keyword evidence="2" id="KW-0238">DNA-binding</keyword>
<evidence type="ECO:0000259" key="4">
    <source>
        <dbReference type="PROSITE" id="PS01124"/>
    </source>
</evidence>
<dbReference type="GO" id="GO:0003700">
    <property type="term" value="F:DNA-binding transcription factor activity"/>
    <property type="evidence" value="ECO:0007669"/>
    <property type="project" value="InterPro"/>
</dbReference>
<evidence type="ECO:0000256" key="2">
    <source>
        <dbReference type="ARBA" id="ARBA00023125"/>
    </source>
</evidence>
<dbReference type="AlphaFoldDB" id="A0A9D2T877"/>
<dbReference type="InterPro" id="IPR009057">
    <property type="entry name" value="Homeodomain-like_sf"/>
</dbReference>
<protein>
    <submittedName>
        <fullName evidence="5">Helix-turn-helix domain-containing protein</fullName>
    </submittedName>
</protein>
<comment type="caution">
    <text evidence="5">The sequence shown here is derived from an EMBL/GenBank/DDBJ whole genome shotgun (WGS) entry which is preliminary data.</text>
</comment>
<dbReference type="InterPro" id="IPR046532">
    <property type="entry name" value="DUF6597"/>
</dbReference>
<evidence type="ECO:0000256" key="1">
    <source>
        <dbReference type="ARBA" id="ARBA00023015"/>
    </source>
</evidence>
<dbReference type="PANTHER" id="PTHR46796">
    <property type="entry name" value="HTH-TYPE TRANSCRIPTIONAL ACTIVATOR RHAS-RELATED"/>
    <property type="match status" value="1"/>
</dbReference>
<evidence type="ECO:0000313" key="5">
    <source>
        <dbReference type="EMBL" id="HJC50683.1"/>
    </source>
</evidence>
<dbReference type="PANTHER" id="PTHR46796:SF13">
    <property type="entry name" value="HTH-TYPE TRANSCRIPTIONAL ACTIVATOR RHAS"/>
    <property type="match status" value="1"/>
</dbReference>
<keyword evidence="1" id="KW-0805">Transcription regulation</keyword>
<reference evidence="5" key="1">
    <citation type="journal article" date="2021" name="PeerJ">
        <title>Extensive microbial diversity within the chicken gut microbiome revealed by metagenomics and culture.</title>
        <authorList>
            <person name="Gilroy R."/>
            <person name="Ravi A."/>
            <person name="Getino M."/>
            <person name="Pursley I."/>
            <person name="Horton D.L."/>
            <person name="Alikhan N.F."/>
            <person name="Baker D."/>
            <person name="Gharbi K."/>
            <person name="Hall N."/>
            <person name="Watson M."/>
            <person name="Adriaenssens E.M."/>
            <person name="Foster-Nyarko E."/>
            <person name="Jarju S."/>
            <person name="Secka A."/>
            <person name="Antonio M."/>
            <person name="Oren A."/>
            <person name="Chaudhuri R.R."/>
            <person name="La Ragione R."/>
            <person name="Hildebrand F."/>
            <person name="Pallen M.J."/>
        </authorList>
    </citation>
    <scope>NUCLEOTIDE SEQUENCE</scope>
    <source>
        <strain evidence="5">ChiSjej3B21-8574</strain>
    </source>
</reference>
<dbReference type="PROSITE" id="PS01124">
    <property type="entry name" value="HTH_ARAC_FAMILY_2"/>
    <property type="match status" value="1"/>
</dbReference>
<evidence type="ECO:0000313" key="6">
    <source>
        <dbReference type="Proteomes" id="UP000823904"/>
    </source>
</evidence>
<name>A0A9D2T877_9FIRM</name>
<keyword evidence="3" id="KW-0804">Transcription</keyword>
<dbReference type="Pfam" id="PF20240">
    <property type="entry name" value="DUF6597"/>
    <property type="match status" value="1"/>
</dbReference>
<gene>
    <name evidence="5" type="ORF">H9754_08975</name>
</gene>
<sequence length="289" mass="33702">MEHNNLKIRPKQPYFVMASSKYYKSVILKYGISHFYSFELTEEKDNAVLAIPDGCVDILFCCDESHPEARICGTVLSPSVVFNQNAAYYFGVRFLPGKVPDICSLPMSEIIDQELPLDEVIQDKELIEKITSIRDFKQQQKTFLDTYLHYYILSGGYNPKQNLREYLISQIILSTGNLSIGELSAQTGYSERYINKIFKAYYGMTPKMFSKMMRFQYLLDNLNLNMEHVDFAELAQITGYYDQSHMMKDFKSFTKTTPRKYLLSLEHENYDDRLIVIRREKKTGDSNEI</sequence>
<feature type="domain" description="HTH araC/xylS-type" evidence="4">
    <location>
        <begin position="161"/>
        <end position="264"/>
    </location>
</feature>
<dbReference type="Gene3D" id="1.10.10.60">
    <property type="entry name" value="Homeodomain-like"/>
    <property type="match status" value="1"/>
</dbReference>
<organism evidence="5 6">
    <name type="scientific">Candidatus Anaerostipes avistercoris</name>
    <dbReference type="NCBI Taxonomy" id="2838462"/>
    <lineage>
        <taxon>Bacteria</taxon>
        <taxon>Bacillati</taxon>
        <taxon>Bacillota</taxon>
        <taxon>Clostridia</taxon>
        <taxon>Lachnospirales</taxon>
        <taxon>Lachnospiraceae</taxon>
        <taxon>Anaerostipes</taxon>
    </lineage>
</organism>
<dbReference type="InterPro" id="IPR018060">
    <property type="entry name" value="HTH_AraC"/>
</dbReference>
<dbReference type="SUPFAM" id="SSF46689">
    <property type="entry name" value="Homeodomain-like"/>
    <property type="match status" value="1"/>
</dbReference>
<dbReference type="Proteomes" id="UP000823904">
    <property type="component" value="Unassembled WGS sequence"/>
</dbReference>
<dbReference type="Pfam" id="PF12833">
    <property type="entry name" value="HTH_18"/>
    <property type="match status" value="1"/>
</dbReference>
<reference evidence="5" key="2">
    <citation type="submission" date="2021-04" db="EMBL/GenBank/DDBJ databases">
        <authorList>
            <person name="Gilroy R."/>
        </authorList>
    </citation>
    <scope>NUCLEOTIDE SEQUENCE</scope>
    <source>
        <strain evidence="5">ChiSjej3B21-8574</strain>
    </source>
</reference>
<dbReference type="SMART" id="SM00342">
    <property type="entry name" value="HTH_ARAC"/>
    <property type="match status" value="1"/>
</dbReference>
<accession>A0A9D2T877</accession>
<dbReference type="InterPro" id="IPR050204">
    <property type="entry name" value="AraC_XylS_family_regulators"/>
</dbReference>
<dbReference type="GO" id="GO:0043565">
    <property type="term" value="F:sequence-specific DNA binding"/>
    <property type="evidence" value="ECO:0007669"/>
    <property type="project" value="InterPro"/>
</dbReference>
<proteinExistence type="predicted"/>